<dbReference type="PANTHER" id="PTHR43096">
    <property type="entry name" value="DNAJ HOMOLOG 1, MITOCHONDRIAL-RELATED"/>
    <property type="match status" value="1"/>
</dbReference>
<dbReference type="CDD" id="cd06257">
    <property type="entry name" value="DnaJ"/>
    <property type="match status" value="1"/>
</dbReference>
<evidence type="ECO:0000256" key="1">
    <source>
        <dbReference type="ARBA" id="ARBA00023186"/>
    </source>
</evidence>
<name>A0A4R5V2C5_9RHOB</name>
<dbReference type="InterPro" id="IPR008971">
    <property type="entry name" value="HSP40/DnaJ_pept-bd"/>
</dbReference>
<dbReference type="PROSITE" id="PS50076">
    <property type="entry name" value="DNAJ_2"/>
    <property type="match status" value="1"/>
</dbReference>
<keyword evidence="1" id="KW-0143">Chaperone</keyword>
<dbReference type="Proteomes" id="UP000295301">
    <property type="component" value="Unassembled WGS sequence"/>
</dbReference>
<dbReference type="Gene3D" id="1.10.287.110">
    <property type="entry name" value="DnaJ domain"/>
    <property type="match status" value="1"/>
</dbReference>
<evidence type="ECO:0000259" key="3">
    <source>
        <dbReference type="PROSITE" id="PS50076"/>
    </source>
</evidence>
<keyword evidence="5" id="KW-1185">Reference proteome</keyword>
<accession>A0A4R5V2C5</accession>
<dbReference type="PANTHER" id="PTHR43096:SF52">
    <property type="entry name" value="DNAJ HOMOLOG 1, MITOCHONDRIAL-RELATED"/>
    <property type="match status" value="1"/>
</dbReference>
<dbReference type="RefSeq" id="WP_133360250.1">
    <property type="nucleotide sequence ID" value="NZ_SMUV01000068.1"/>
</dbReference>
<reference evidence="4 5" key="1">
    <citation type="submission" date="2019-03" db="EMBL/GenBank/DDBJ databases">
        <title>Ruegeria lutea sp. nov., a novel strain, isolated from marine sediment, the Masan Bay, South Korea.</title>
        <authorList>
            <person name="Kim J."/>
            <person name="Kim D.-Y."/>
            <person name="Lee S.-S."/>
        </authorList>
    </citation>
    <scope>NUCLEOTIDE SEQUENCE [LARGE SCALE GENOMIC DNA]</scope>
    <source>
        <strain evidence="4 5">318-1</strain>
    </source>
</reference>
<feature type="domain" description="J" evidence="3">
    <location>
        <begin position="4"/>
        <end position="69"/>
    </location>
</feature>
<proteinExistence type="predicted"/>
<sequence>MEDDPYKVLGVAKDASQTELKKAYRKLAKSLHPDINPGDKAKEARFQAVAAAYDIIGDAEKRQRFDAGEIDASGQERPQRQYYRDHADADPRGRYTSGAGYGDFEDLSDVFSDIFGARAQARGGAQGFAARGADLRYHLDVDFMDAAKGAKRAVPLPDGSAIDLTIPAGVRDGQTLRLHGKGQPGVGGGPAGDAHVEIGVHPHKVFTRDGNDIEVEVPISFDEAILGARIEVPTLSGKVSMSVPKSASSGQRLRLKGRGIKPAKGAPGDQYVRLKIVTPPRIDAEMEAIAQRWRDHDAQDPRAVLWRDL</sequence>
<dbReference type="Pfam" id="PF01556">
    <property type="entry name" value="DnaJ_C"/>
    <property type="match status" value="1"/>
</dbReference>
<dbReference type="CDD" id="cd10747">
    <property type="entry name" value="DnaJ_C"/>
    <property type="match status" value="1"/>
</dbReference>
<dbReference type="EMBL" id="SMUV01000068">
    <property type="protein sequence ID" value="TDK45635.1"/>
    <property type="molecule type" value="Genomic_DNA"/>
</dbReference>
<dbReference type="GO" id="GO:0051082">
    <property type="term" value="F:unfolded protein binding"/>
    <property type="evidence" value="ECO:0007669"/>
    <property type="project" value="InterPro"/>
</dbReference>
<dbReference type="SUPFAM" id="SSF46565">
    <property type="entry name" value="Chaperone J-domain"/>
    <property type="match status" value="1"/>
</dbReference>
<evidence type="ECO:0000256" key="2">
    <source>
        <dbReference type="SAM" id="MobiDB-lite"/>
    </source>
</evidence>
<dbReference type="SUPFAM" id="SSF49493">
    <property type="entry name" value="HSP40/DnaJ peptide-binding domain"/>
    <property type="match status" value="2"/>
</dbReference>
<dbReference type="FunFam" id="2.60.260.20:FF:000013">
    <property type="entry name" value="DnaJ subfamily B member 11"/>
    <property type="match status" value="1"/>
</dbReference>
<feature type="region of interest" description="Disordered" evidence="2">
    <location>
        <begin position="66"/>
        <end position="97"/>
    </location>
</feature>
<dbReference type="InterPro" id="IPR036869">
    <property type="entry name" value="J_dom_sf"/>
</dbReference>
<dbReference type="Pfam" id="PF00226">
    <property type="entry name" value="DnaJ"/>
    <property type="match status" value="1"/>
</dbReference>
<dbReference type="AlphaFoldDB" id="A0A4R5V2C5"/>
<dbReference type="InterPro" id="IPR001623">
    <property type="entry name" value="DnaJ_domain"/>
</dbReference>
<dbReference type="GO" id="GO:0042026">
    <property type="term" value="P:protein refolding"/>
    <property type="evidence" value="ECO:0007669"/>
    <property type="project" value="TreeGrafter"/>
</dbReference>
<organism evidence="4 5">
    <name type="scientific">Antarcticimicrobium luteum</name>
    <dbReference type="NCBI Taxonomy" id="2547397"/>
    <lineage>
        <taxon>Bacteria</taxon>
        <taxon>Pseudomonadati</taxon>
        <taxon>Pseudomonadota</taxon>
        <taxon>Alphaproteobacteria</taxon>
        <taxon>Rhodobacterales</taxon>
        <taxon>Paracoccaceae</taxon>
        <taxon>Antarcticimicrobium</taxon>
    </lineage>
</organism>
<feature type="compositionally biased region" description="Basic and acidic residues" evidence="2">
    <location>
        <begin position="77"/>
        <end position="93"/>
    </location>
</feature>
<comment type="caution">
    <text evidence="4">The sequence shown here is derived from an EMBL/GenBank/DDBJ whole genome shotgun (WGS) entry which is preliminary data.</text>
</comment>
<dbReference type="SMART" id="SM00271">
    <property type="entry name" value="DnaJ"/>
    <property type="match status" value="1"/>
</dbReference>
<dbReference type="Gene3D" id="2.60.260.20">
    <property type="entry name" value="Urease metallochaperone UreE, N-terminal domain"/>
    <property type="match status" value="2"/>
</dbReference>
<dbReference type="GO" id="GO:0005737">
    <property type="term" value="C:cytoplasm"/>
    <property type="evidence" value="ECO:0007669"/>
    <property type="project" value="TreeGrafter"/>
</dbReference>
<dbReference type="InterPro" id="IPR002939">
    <property type="entry name" value="DnaJ_C"/>
</dbReference>
<dbReference type="PRINTS" id="PR00625">
    <property type="entry name" value="JDOMAIN"/>
</dbReference>
<evidence type="ECO:0000313" key="5">
    <source>
        <dbReference type="Proteomes" id="UP000295301"/>
    </source>
</evidence>
<gene>
    <name evidence="4" type="ORF">E1832_13285</name>
</gene>
<evidence type="ECO:0000313" key="4">
    <source>
        <dbReference type="EMBL" id="TDK45635.1"/>
    </source>
</evidence>
<dbReference type="OrthoDB" id="9779889at2"/>
<protein>
    <submittedName>
        <fullName evidence="4">J domain-containing protein</fullName>
    </submittedName>
</protein>